<evidence type="ECO:0000313" key="2">
    <source>
        <dbReference type="EMBL" id="KJR78724.1"/>
    </source>
</evidence>
<feature type="region of interest" description="Disordered" evidence="1">
    <location>
        <begin position="1"/>
        <end position="43"/>
    </location>
</feature>
<sequence length="122" mass="13343">MSTPYASHGASAWAHSHVKKRKKHEKKHKVPPSGSFSTSSQSCSLSQSQIPYLICVIENLLIDVINGFASFIEAGIQELINYVPIFVNIPMITNIGYVFNQTVASVPLLGNVVNLLGKLLTF</sequence>
<dbReference type="AlphaFoldDB" id="A0A0F2LPH1"/>
<evidence type="ECO:0000256" key="1">
    <source>
        <dbReference type="SAM" id="MobiDB-lite"/>
    </source>
</evidence>
<comment type="caution">
    <text evidence="2">The sequence shown here is derived from an EMBL/GenBank/DDBJ whole genome shotgun (WGS) entry which is preliminary data.</text>
</comment>
<proteinExistence type="predicted"/>
<feature type="compositionally biased region" description="Low complexity" evidence="1">
    <location>
        <begin position="1"/>
        <end position="15"/>
    </location>
</feature>
<feature type="compositionally biased region" description="Basic residues" evidence="1">
    <location>
        <begin position="16"/>
        <end position="30"/>
    </location>
</feature>
<reference evidence="2" key="1">
    <citation type="submission" date="2015-03" db="EMBL/GenBank/DDBJ databases">
        <title>Metagenome Sequencing of an Archaeal-Dominated Microbial Community from a Hot Spring at the Los Azufres Geothermal Field, Mexico.</title>
        <authorList>
            <person name="Servin-Garciduenas L.E."/>
            <person name="Martinez-Romero E."/>
        </authorList>
    </citation>
    <scope>NUCLEOTIDE SEQUENCE [LARGE SCALE GENOMIC DNA]</scope>
    <source>
        <strain evidence="2">AZ1-454</strain>
    </source>
</reference>
<accession>A0A0F2LPH1</accession>
<protein>
    <submittedName>
        <fullName evidence="2">Uncharacterized protein</fullName>
    </submittedName>
</protein>
<gene>
    <name evidence="2" type="ORF">TQ35_05710</name>
</gene>
<organism evidence="2">
    <name type="scientific">Candidatus Aramenus sulfurataquae</name>
    <dbReference type="NCBI Taxonomy" id="1326980"/>
    <lineage>
        <taxon>Archaea</taxon>
        <taxon>Thermoproteota</taxon>
        <taxon>Thermoprotei</taxon>
        <taxon>Sulfolobales</taxon>
        <taxon>Sulfolobaceae</taxon>
        <taxon>Candidatus Aramenus</taxon>
    </lineage>
</organism>
<dbReference type="EMBL" id="JZWS01000058">
    <property type="protein sequence ID" value="KJR78724.1"/>
    <property type="molecule type" value="Genomic_DNA"/>
</dbReference>
<name>A0A0F2LPH1_9CREN</name>
<feature type="compositionally biased region" description="Low complexity" evidence="1">
    <location>
        <begin position="33"/>
        <end position="43"/>
    </location>
</feature>